<dbReference type="EMBL" id="QICS01000002">
    <property type="protein sequence ID" value="PXV93745.1"/>
    <property type="molecule type" value="Genomic_DNA"/>
</dbReference>
<proteinExistence type="predicted"/>
<organism evidence="1 2">
    <name type="scientific">Lachnotalea glycerini</name>
    <dbReference type="NCBI Taxonomy" id="1763509"/>
    <lineage>
        <taxon>Bacteria</taxon>
        <taxon>Bacillati</taxon>
        <taxon>Bacillota</taxon>
        <taxon>Clostridia</taxon>
        <taxon>Lachnospirales</taxon>
        <taxon>Lachnospiraceae</taxon>
        <taxon>Lachnotalea</taxon>
    </lineage>
</organism>
<protein>
    <submittedName>
        <fullName evidence="1">Uncharacterized protein</fullName>
    </submittedName>
</protein>
<dbReference type="Proteomes" id="UP000247523">
    <property type="component" value="Unassembled WGS sequence"/>
</dbReference>
<dbReference type="AlphaFoldDB" id="A0A318EQJ9"/>
<reference evidence="1 2" key="1">
    <citation type="submission" date="2018-05" db="EMBL/GenBank/DDBJ databases">
        <title>Genomic Encyclopedia of Type Strains, Phase IV (KMG-IV): sequencing the most valuable type-strain genomes for metagenomic binning, comparative biology and taxonomic classification.</title>
        <authorList>
            <person name="Goeker M."/>
        </authorList>
    </citation>
    <scope>NUCLEOTIDE SEQUENCE [LARGE SCALE GENOMIC DNA]</scope>
    <source>
        <strain evidence="1 2">DSM 28816</strain>
    </source>
</reference>
<dbReference type="RefSeq" id="WP_110290600.1">
    <property type="nucleotide sequence ID" value="NZ_QICS01000002.1"/>
</dbReference>
<accession>A0A318EQJ9</accession>
<evidence type="ECO:0000313" key="2">
    <source>
        <dbReference type="Proteomes" id="UP000247523"/>
    </source>
</evidence>
<comment type="caution">
    <text evidence="1">The sequence shown here is derived from an EMBL/GenBank/DDBJ whole genome shotgun (WGS) entry which is preliminary data.</text>
</comment>
<name>A0A318EQJ9_9FIRM</name>
<gene>
    <name evidence="1" type="ORF">C8E03_102520</name>
</gene>
<sequence>MTILNRLNIEKNITAQEASLASVSMRELFSNWLVDDNAKKYSVEVILSCLDKISDYSIQKKISVIGIWEYMQFNAFKPVYNKLLEAKLLRVTDRSTYKVFIVAGQLYLKFLKEKPWIKKVSLTGEFIEDVTVKEQVHVDNQSGKVIDPEDVIAWLITQPNANGTLYLKQVVRQYMRSLRSAPMKLSALPIGSRDVFVCCTVSELDKLWSIFKTAPNYKKVNSDMSGMFSAGLGVYRRYLESIAGNDNQNVAAQLVKAPKQESTPSCSDILLKTLEGHFQNGFRSNSPIELRRFRRFVMEDYDEEITLSDEELNKLILSFGTLFEGKVYIIQTDAIERIKSTIDSAINEGAEIVFYSTFYEQNEDWLFSASIISEEMLKNTLMSLYPQCIHKKNYLALEVQSGSELAKIRCEVLRVWGNNVLLSCEQLSERLPYIPIDKIKYILSQNGDFIWNSEGVYAYIGKVDIADEEHIAIADFVAAAYLKDGYSSLSDIPLSEIAERNYELSLTAVQNAAFAIVLAEKYDKRGKIIIRKGDILNALSIMKEHCRSLEKCSLRDLLDFERELTGEIHRWIPMEAGYAIMIRVDEDTFLAEKYVRFNVSEIDNVIDQFVEDNYLPLRSITTFSVFPDCGQAWNLFLLESYCRRFSERFRFEVLAVNSKNAGVIVRKNYIVSYIEIMADAVAVSNIELEKIAIEDFLCCNGYIGRRSYAKVDELIEMVKAIRERRD</sequence>
<evidence type="ECO:0000313" key="1">
    <source>
        <dbReference type="EMBL" id="PXV93745.1"/>
    </source>
</evidence>